<reference evidence="2 3" key="1">
    <citation type="journal article" date="2007" name="Int. J. Syst. Evol. Microbiol.">
        <title>Paenibacillus ginsengarvi sp. nov., isolated from soil from ginseng cultivation.</title>
        <authorList>
            <person name="Yoon M.H."/>
            <person name="Ten L.N."/>
            <person name="Im W.T."/>
        </authorList>
    </citation>
    <scope>NUCLEOTIDE SEQUENCE [LARGE SCALE GENOMIC DNA]</scope>
    <source>
        <strain evidence="2 3">KCTC 13059</strain>
    </source>
</reference>
<proteinExistence type="predicted"/>
<evidence type="ECO:0000313" key="2">
    <source>
        <dbReference type="EMBL" id="RKN84835.1"/>
    </source>
</evidence>
<dbReference type="InterPro" id="IPR013830">
    <property type="entry name" value="SGNH_hydro"/>
</dbReference>
<dbReference type="SUPFAM" id="SSF52266">
    <property type="entry name" value="SGNH hydrolase"/>
    <property type="match status" value="1"/>
</dbReference>
<comment type="caution">
    <text evidence="2">The sequence shown here is derived from an EMBL/GenBank/DDBJ whole genome shotgun (WGS) entry which is preliminary data.</text>
</comment>
<dbReference type="Pfam" id="PF13472">
    <property type="entry name" value="Lipase_GDSL_2"/>
    <property type="match status" value="1"/>
</dbReference>
<dbReference type="CDD" id="cd01834">
    <property type="entry name" value="SGNH_hydrolase_like_2"/>
    <property type="match status" value="1"/>
</dbReference>
<dbReference type="InterPro" id="IPR051532">
    <property type="entry name" value="Ester_Hydrolysis_Enzymes"/>
</dbReference>
<organism evidence="2 3">
    <name type="scientific">Paenibacillus ginsengarvi</name>
    <dbReference type="NCBI Taxonomy" id="400777"/>
    <lineage>
        <taxon>Bacteria</taxon>
        <taxon>Bacillati</taxon>
        <taxon>Bacillota</taxon>
        <taxon>Bacilli</taxon>
        <taxon>Bacillales</taxon>
        <taxon>Paenibacillaceae</taxon>
        <taxon>Paenibacillus</taxon>
    </lineage>
</organism>
<gene>
    <name evidence="2" type="ORF">D7M11_12435</name>
</gene>
<name>A0A3B0CG33_9BACL</name>
<dbReference type="Proteomes" id="UP000282311">
    <property type="component" value="Unassembled WGS sequence"/>
</dbReference>
<dbReference type="OrthoDB" id="9794725at2"/>
<protein>
    <submittedName>
        <fullName evidence="2">GDSL family lipase</fullName>
    </submittedName>
</protein>
<keyword evidence="3" id="KW-1185">Reference proteome</keyword>
<accession>A0A3B0CG33</accession>
<dbReference type="Gene3D" id="3.40.50.1110">
    <property type="entry name" value="SGNH hydrolase"/>
    <property type="match status" value="1"/>
</dbReference>
<evidence type="ECO:0000313" key="3">
    <source>
        <dbReference type="Proteomes" id="UP000282311"/>
    </source>
</evidence>
<sequence length="213" mass="23715">MRIKQGDVVLFQGDSITDAGRNKEQPNDLGKGYALFTTALFSAAYPELQVKFLNRGISGNRAKDLVGRWDADCLELKPNWVSIYIGINDTWRKFDRNDPTSAEQYEREYRELLVRTKETLGAGIIMIEPFVLPVPEDRKKWREDLDPKITVVRELAREFGALLVPLDGLFAQASMLAPSAYWAPDGVHPSPAGHALIAKAWLKAMGASAAVQA</sequence>
<dbReference type="GO" id="GO:0004622">
    <property type="term" value="F:phosphatidylcholine lysophospholipase activity"/>
    <property type="evidence" value="ECO:0007669"/>
    <property type="project" value="TreeGrafter"/>
</dbReference>
<dbReference type="PANTHER" id="PTHR30383:SF5">
    <property type="entry name" value="SGNH HYDROLASE-TYPE ESTERASE DOMAIN-CONTAINING PROTEIN"/>
    <property type="match status" value="1"/>
</dbReference>
<feature type="domain" description="SGNH hydrolase-type esterase" evidence="1">
    <location>
        <begin position="13"/>
        <end position="196"/>
    </location>
</feature>
<dbReference type="InterPro" id="IPR036514">
    <property type="entry name" value="SGNH_hydro_sf"/>
</dbReference>
<dbReference type="RefSeq" id="WP_120747580.1">
    <property type="nucleotide sequence ID" value="NZ_RBAH01000007.1"/>
</dbReference>
<dbReference type="AlphaFoldDB" id="A0A3B0CG33"/>
<dbReference type="PANTHER" id="PTHR30383">
    <property type="entry name" value="THIOESTERASE 1/PROTEASE 1/LYSOPHOSPHOLIPASE L1"/>
    <property type="match status" value="1"/>
</dbReference>
<dbReference type="EMBL" id="RBAH01000007">
    <property type="protein sequence ID" value="RKN84835.1"/>
    <property type="molecule type" value="Genomic_DNA"/>
</dbReference>
<evidence type="ECO:0000259" key="1">
    <source>
        <dbReference type="Pfam" id="PF13472"/>
    </source>
</evidence>